<gene>
    <name evidence="1" type="ORF">KIL84_015342</name>
</gene>
<evidence type="ECO:0000313" key="2">
    <source>
        <dbReference type="Proteomes" id="UP000827986"/>
    </source>
</evidence>
<dbReference type="Proteomes" id="UP000827986">
    <property type="component" value="Unassembled WGS sequence"/>
</dbReference>
<dbReference type="EMBL" id="JAHDVG010000487">
    <property type="protein sequence ID" value="KAH1166170.1"/>
    <property type="molecule type" value="Genomic_DNA"/>
</dbReference>
<proteinExistence type="predicted"/>
<dbReference type="AlphaFoldDB" id="A0A9D4ARX7"/>
<sequence length="99" mass="10084">MGRGVSQPGEASHQNGCVCKEGWRLCGSPLLQAPAPAPRTLSPGASCQAALHLPCLLPPAAPAAHPAKGLLQLRTFQPRSSLGPRHGAALAPGRVCLVP</sequence>
<evidence type="ECO:0000313" key="1">
    <source>
        <dbReference type="EMBL" id="KAH1166170.1"/>
    </source>
</evidence>
<name>A0A9D4ARX7_9SAUR</name>
<organism evidence="1 2">
    <name type="scientific">Mauremys mutica</name>
    <name type="common">yellowpond turtle</name>
    <dbReference type="NCBI Taxonomy" id="74926"/>
    <lineage>
        <taxon>Eukaryota</taxon>
        <taxon>Metazoa</taxon>
        <taxon>Chordata</taxon>
        <taxon>Craniata</taxon>
        <taxon>Vertebrata</taxon>
        <taxon>Euteleostomi</taxon>
        <taxon>Archelosauria</taxon>
        <taxon>Testudinata</taxon>
        <taxon>Testudines</taxon>
        <taxon>Cryptodira</taxon>
        <taxon>Durocryptodira</taxon>
        <taxon>Testudinoidea</taxon>
        <taxon>Geoemydidae</taxon>
        <taxon>Geoemydinae</taxon>
        <taxon>Mauremys</taxon>
    </lineage>
</organism>
<reference evidence="1" key="1">
    <citation type="submission" date="2021-09" db="EMBL/GenBank/DDBJ databases">
        <title>The genome of Mauremys mutica provides insights into the evolution of semi-aquatic lifestyle.</title>
        <authorList>
            <person name="Gong S."/>
            <person name="Gao Y."/>
        </authorList>
    </citation>
    <scope>NUCLEOTIDE SEQUENCE</scope>
    <source>
        <strain evidence="1">MM-2020</strain>
        <tissue evidence="1">Muscle</tissue>
    </source>
</reference>
<comment type="caution">
    <text evidence="1">The sequence shown here is derived from an EMBL/GenBank/DDBJ whole genome shotgun (WGS) entry which is preliminary data.</text>
</comment>
<accession>A0A9D4ARX7</accession>
<protein>
    <submittedName>
        <fullName evidence="1">Uncharacterized protein</fullName>
    </submittedName>
</protein>
<keyword evidence="2" id="KW-1185">Reference proteome</keyword>